<gene>
    <name evidence="2" type="ORF">TCAL_08404</name>
</gene>
<feature type="compositionally biased region" description="Low complexity" evidence="1">
    <location>
        <begin position="584"/>
        <end position="598"/>
    </location>
</feature>
<dbReference type="STRING" id="6832.A0A553N6D3"/>
<evidence type="ECO:0008006" key="4">
    <source>
        <dbReference type="Google" id="ProtNLM"/>
    </source>
</evidence>
<sequence>MSGVRRAIFKVFKRRDRRLGNETFEKMALLTRYFQLGDPGGTQVFNFIVTKAVTRDLKRDTLGIYLVWRSPSDGVNVSLDLRVTLLNREAFDENRTFTMRKATFLTGYHQNGNRGFIKIGDLLTHRPRFVDTNGEFQVELRLSKVETYFEKDLFFQRNLKEPMKNASSASTLTQVSNEFHYGVFTWTVTVKPQMLLTWRQDSPGINVVLTRKFRANSQSLLCRLNYTYSAGAEDKHVESDRRDEMIGTNENGIPWSPKIRLQDCYVKKIRDGGMVRIRIDLHSAHAMSEYVMSTSASSSTNGDSFGQIDSLVNALSRENSGNIAVVGTDADAANWALETDTHSSFMRFSLLFLDINKIPRNHLRLVQWRSFLVRHSKRWRGHRDEKEQIELVDFQSGNVFSRYYFHDESDQGVMMETTIPTKEHNVQMRDEIGNLKEKIRHLELIVLKMNEEKRRHPTQRINNQHDQEQFVKKGSAGSMDSNHSVDSSSSSEHNNNNNNSSSSQGKDLRTSSLNDEIFINSRELLPPQKRIHQLGRSPPKHQYSLDSGSVIPPEQQRGRPRSANILTLPINSLVPPAPGGPTMSRSPSPRPLRSPLCRRVVRQKTMGDRPHPHPPQPQAASSWTDIRPPPSLNTPVTSHENVSSGGGAGAGAGGGSGSASLWSSPTLRRVFAPLKQSLSVSADSLPNRTNKSPLVKTPWANIKLAQMSKCQSVD</sequence>
<proteinExistence type="predicted"/>
<feature type="compositionally biased region" description="Polar residues" evidence="1">
    <location>
        <begin position="633"/>
        <end position="642"/>
    </location>
</feature>
<protein>
    <recommendedName>
        <fullName evidence="4">MATH domain-containing protein</fullName>
    </recommendedName>
</protein>
<feature type="compositionally biased region" description="Gly residues" evidence="1">
    <location>
        <begin position="644"/>
        <end position="657"/>
    </location>
</feature>
<reference evidence="2 3" key="1">
    <citation type="journal article" date="2018" name="Nat. Ecol. Evol.">
        <title>Genomic signatures of mitonuclear coevolution across populations of Tigriopus californicus.</title>
        <authorList>
            <person name="Barreto F.S."/>
            <person name="Watson E.T."/>
            <person name="Lima T.G."/>
            <person name="Willett C.S."/>
            <person name="Edmands S."/>
            <person name="Li W."/>
            <person name="Burton R.S."/>
        </authorList>
    </citation>
    <scope>NUCLEOTIDE SEQUENCE [LARGE SCALE GENOMIC DNA]</scope>
    <source>
        <strain evidence="2 3">San Diego</strain>
    </source>
</reference>
<feature type="region of interest" description="Disordered" evidence="1">
    <location>
        <begin position="450"/>
        <end position="509"/>
    </location>
</feature>
<feature type="compositionally biased region" description="Low complexity" evidence="1">
    <location>
        <begin position="478"/>
        <end position="503"/>
    </location>
</feature>
<comment type="caution">
    <text evidence="2">The sequence shown here is derived from an EMBL/GenBank/DDBJ whole genome shotgun (WGS) entry which is preliminary data.</text>
</comment>
<dbReference type="AlphaFoldDB" id="A0A553N6D3"/>
<evidence type="ECO:0000313" key="3">
    <source>
        <dbReference type="Proteomes" id="UP000318571"/>
    </source>
</evidence>
<evidence type="ECO:0000256" key="1">
    <source>
        <dbReference type="SAM" id="MobiDB-lite"/>
    </source>
</evidence>
<dbReference type="EMBL" id="VCGU01000459">
    <property type="protein sequence ID" value="TRY60992.1"/>
    <property type="molecule type" value="Genomic_DNA"/>
</dbReference>
<dbReference type="Proteomes" id="UP000318571">
    <property type="component" value="Chromosome 8"/>
</dbReference>
<evidence type="ECO:0000313" key="2">
    <source>
        <dbReference type="EMBL" id="TRY60992.1"/>
    </source>
</evidence>
<feature type="region of interest" description="Disordered" evidence="1">
    <location>
        <begin position="573"/>
        <end position="662"/>
    </location>
</feature>
<name>A0A553N6D3_TIGCA</name>
<organism evidence="2 3">
    <name type="scientific">Tigriopus californicus</name>
    <name type="common">Marine copepod</name>
    <dbReference type="NCBI Taxonomy" id="6832"/>
    <lineage>
        <taxon>Eukaryota</taxon>
        <taxon>Metazoa</taxon>
        <taxon>Ecdysozoa</taxon>
        <taxon>Arthropoda</taxon>
        <taxon>Crustacea</taxon>
        <taxon>Multicrustacea</taxon>
        <taxon>Hexanauplia</taxon>
        <taxon>Copepoda</taxon>
        <taxon>Harpacticoida</taxon>
        <taxon>Harpacticidae</taxon>
        <taxon>Tigriopus</taxon>
    </lineage>
</organism>
<accession>A0A553N6D3</accession>
<keyword evidence="3" id="KW-1185">Reference proteome</keyword>
<feature type="region of interest" description="Disordered" evidence="1">
    <location>
        <begin position="527"/>
        <end position="559"/>
    </location>
</feature>